<dbReference type="InterPro" id="IPR017853">
    <property type="entry name" value="GH"/>
</dbReference>
<dbReference type="Pfam" id="PF00232">
    <property type="entry name" value="Glyco_hydro_1"/>
    <property type="match status" value="1"/>
</dbReference>
<evidence type="ECO:0000256" key="2">
    <source>
        <dbReference type="RuleBase" id="RU003690"/>
    </source>
</evidence>
<dbReference type="PANTHER" id="PTHR10353">
    <property type="entry name" value="GLYCOSYL HYDROLASE"/>
    <property type="match status" value="1"/>
</dbReference>
<dbReference type="Gene3D" id="3.20.20.80">
    <property type="entry name" value="Glycosidases"/>
    <property type="match status" value="1"/>
</dbReference>
<accession>A0AAN7KLX5</accession>
<dbReference type="GO" id="GO:0008422">
    <property type="term" value="F:beta-glucosidase activity"/>
    <property type="evidence" value="ECO:0007669"/>
    <property type="project" value="TreeGrafter"/>
</dbReference>
<evidence type="ECO:0000256" key="1">
    <source>
        <dbReference type="ARBA" id="ARBA00010838"/>
    </source>
</evidence>
<dbReference type="AlphaFoldDB" id="A0AAN7KLX5"/>
<dbReference type="InterPro" id="IPR001360">
    <property type="entry name" value="Glyco_hydro_1"/>
</dbReference>
<dbReference type="Proteomes" id="UP001346149">
    <property type="component" value="Unassembled WGS sequence"/>
</dbReference>
<evidence type="ECO:0000313" key="3">
    <source>
        <dbReference type="EMBL" id="KAK4767078.1"/>
    </source>
</evidence>
<protein>
    <submittedName>
        <fullName evidence="3">Uncharacterized protein</fullName>
    </submittedName>
</protein>
<comment type="similarity">
    <text evidence="1 2">Belongs to the glycosyl hydrolase 1 family.</text>
</comment>
<name>A0AAN7KLX5_TRANT</name>
<dbReference type="PANTHER" id="PTHR10353:SF29">
    <property type="entry name" value="BETA-GLUCOSIDASE 11"/>
    <property type="match status" value="1"/>
</dbReference>
<sequence>MIRNGSNTRGYFTWSFLDLFELLGGHGSCYGHYYVDLIDPDLRRYPKFSAQRYSKFLKRETVGRGGVIVVISELNPWGSNGALAIQ</sequence>
<dbReference type="SUPFAM" id="SSF51445">
    <property type="entry name" value="(Trans)glycosidases"/>
    <property type="match status" value="1"/>
</dbReference>
<reference evidence="3 4" key="1">
    <citation type="journal article" date="2023" name="Hortic Res">
        <title>Pangenome of water caltrop reveals structural variations and asymmetric subgenome divergence after allopolyploidization.</title>
        <authorList>
            <person name="Zhang X."/>
            <person name="Chen Y."/>
            <person name="Wang L."/>
            <person name="Yuan Y."/>
            <person name="Fang M."/>
            <person name="Shi L."/>
            <person name="Lu R."/>
            <person name="Comes H.P."/>
            <person name="Ma Y."/>
            <person name="Chen Y."/>
            <person name="Huang G."/>
            <person name="Zhou Y."/>
            <person name="Zheng Z."/>
            <person name="Qiu Y."/>
        </authorList>
    </citation>
    <scope>NUCLEOTIDE SEQUENCE [LARGE SCALE GENOMIC DNA]</scope>
    <source>
        <strain evidence="3">F231</strain>
    </source>
</reference>
<proteinExistence type="inferred from homology"/>
<organism evidence="3 4">
    <name type="scientific">Trapa natans</name>
    <name type="common">Water chestnut</name>
    <dbReference type="NCBI Taxonomy" id="22666"/>
    <lineage>
        <taxon>Eukaryota</taxon>
        <taxon>Viridiplantae</taxon>
        <taxon>Streptophyta</taxon>
        <taxon>Embryophyta</taxon>
        <taxon>Tracheophyta</taxon>
        <taxon>Spermatophyta</taxon>
        <taxon>Magnoliopsida</taxon>
        <taxon>eudicotyledons</taxon>
        <taxon>Gunneridae</taxon>
        <taxon>Pentapetalae</taxon>
        <taxon>rosids</taxon>
        <taxon>malvids</taxon>
        <taxon>Myrtales</taxon>
        <taxon>Lythraceae</taxon>
        <taxon>Trapa</taxon>
    </lineage>
</organism>
<gene>
    <name evidence="3" type="ORF">SAY86_014828</name>
</gene>
<dbReference type="EMBL" id="JAXQNO010000022">
    <property type="protein sequence ID" value="KAK4767078.1"/>
    <property type="molecule type" value="Genomic_DNA"/>
</dbReference>
<evidence type="ECO:0000313" key="4">
    <source>
        <dbReference type="Proteomes" id="UP001346149"/>
    </source>
</evidence>
<comment type="caution">
    <text evidence="3">The sequence shown here is derived from an EMBL/GenBank/DDBJ whole genome shotgun (WGS) entry which is preliminary data.</text>
</comment>
<keyword evidence="4" id="KW-1185">Reference proteome</keyword>
<dbReference type="GO" id="GO:0005975">
    <property type="term" value="P:carbohydrate metabolic process"/>
    <property type="evidence" value="ECO:0007669"/>
    <property type="project" value="InterPro"/>
</dbReference>